<dbReference type="KEGG" id="vbr:A6E01_19420"/>
<dbReference type="AlphaFoldDB" id="A0AAN0XZF8"/>
<evidence type="ECO:0000313" key="2">
    <source>
        <dbReference type="Proteomes" id="UP000092018"/>
    </source>
</evidence>
<gene>
    <name evidence="1" type="ORF">A6E01_19420</name>
</gene>
<evidence type="ECO:0000313" key="1">
    <source>
        <dbReference type="EMBL" id="ANO35386.1"/>
    </source>
</evidence>
<reference evidence="1 2" key="1">
    <citation type="submission" date="2016-06" db="EMBL/GenBank/DDBJ databases">
        <title>Adaptive Radiation by Waves of Gene Transfer Leads to Fine-Scale Resource Partitioning in Marine Microbes.</title>
        <authorList>
            <person name="Hehemann J.-H."/>
            <person name="Arevalo P."/>
            <person name="Datta M.S."/>
            <person name="Yu X."/>
            <person name="Corzett C."/>
            <person name="Henschel A."/>
            <person name="Preheim S.P."/>
            <person name="Timberlake S."/>
            <person name="Alm E.J."/>
            <person name="Polz M.F."/>
        </authorList>
    </citation>
    <scope>NUCLEOTIDE SEQUENCE [LARGE SCALE GENOMIC DNA]</scope>
    <source>
        <strain evidence="1 2">FF50</strain>
        <plasmid evidence="1 2">unnamed1</plasmid>
    </source>
</reference>
<protein>
    <submittedName>
        <fullName evidence="1">Uncharacterized protein</fullName>
    </submittedName>
</protein>
<organism evidence="1 2">
    <name type="scientific">Vibrio breoganii</name>
    <dbReference type="NCBI Taxonomy" id="553239"/>
    <lineage>
        <taxon>Bacteria</taxon>
        <taxon>Pseudomonadati</taxon>
        <taxon>Pseudomonadota</taxon>
        <taxon>Gammaproteobacteria</taxon>
        <taxon>Vibrionales</taxon>
        <taxon>Vibrionaceae</taxon>
        <taxon>Vibrio</taxon>
    </lineage>
</organism>
<accession>A0AAN0XZF8</accession>
<name>A0AAN0XZF8_9VIBR</name>
<proteinExistence type="predicted"/>
<dbReference type="Proteomes" id="UP000092018">
    <property type="component" value="Plasmid unnamed1"/>
</dbReference>
<dbReference type="EMBL" id="CP016179">
    <property type="protein sequence ID" value="ANO35386.1"/>
    <property type="molecule type" value="Genomic_DNA"/>
</dbReference>
<keyword evidence="1" id="KW-0614">Plasmid</keyword>
<dbReference type="RefSeq" id="WP_065211148.1">
    <property type="nucleotide sequence ID" value="NZ_CP016179.1"/>
</dbReference>
<sequence>MPHITLNLTNDDITTINRIKANSFTQFPTSLYNAIFDLQEKSHNAFFDTIQIDKQAGLLAPIKSTVELALNISNEDITQIEKVGQLYKVPFTEYLIASTSDVESKDERDITNTINKNVHDIRTTATQLHENLYATRIKHQCATNLIIWFKHLSEDHLELFIDIRNAIAKGEFDISGAGAGDADFSVKGLTDQFDIHINIKDICSFNVQFGLCNDGSGLHTFDEAIVNKSTPSEVWEAIESSIEPVEIAQATGFQSKGQLFDTPYGTQTTSKLISQLQLQLNQVKADYDQLKAS</sequence>
<geneLocation type="plasmid" evidence="1 2">
    <name>unnamed1</name>
</geneLocation>